<evidence type="ECO:0000256" key="1">
    <source>
        <dbReference type="ARBA" id="ARBA00008061"/>
    </source>
</evidence>
<evidence type="ECO:0000313" key="4">
    <source>
        <dbReference type="Proteomes" id="UP000317650"/>
    </source>
</evidence>
<dbReference type="InterPro" id="IPR014756">
    <property type="entry name" value="Ig_E-set"/>
</dbReference>
<dbReference type="Gene3D" id="2.60.40.10">
    <property type="entry name" value="Immunoglobulins"/>
    <property type="match status" value="1"/>
</dbReference>
<evidence type="ECO:0000259" key="2">
    <source>
        <dbReference type="Pfam" id="PF02922"/>
    </source>
</evidence>
<organism evidence="3 4">
    <name type="scientific">Musa balbisiana</name>
    <name type="common">Banana</name>
    <dbReference type="NCBI Taxonomy" id="52838"/>
    <lineage>
        <taxon>Eukaryota</taxon>
        <taxon>Viridiplantae</taxon>
        <taxon>Streptophyta</taxon>
        <taxon>Embryophyta</taxon>
        <taxon>Tracheophyta</taxon>
        <taxon>Spermatophyta</taxon>
        <taxon>Magnoliopsida</taxon>
        <taxon>Liliopsida</taxon>
        <taxon>Zingiberales</taxon>
        <taxon>Musaceae</taxon>
        <taxon>Musa</taxon>
    </lineage>
</organism>
<dbReference type="STRING" id="52838.A0A4S8IP86"/>
<dbReference type="InterPro" id="IPR044505">
    <property type="entry name" value="GlgX_Isoamylase_N_E_set"/>
</dbReference>
<dbReference type="EMBL" id="PYDT01000009">
    <property type="protein sequence ID" value="THU50119.1"/>
    <property type="molecule type" value="Genomic_DNA"/>
</dbReference>
<proteinExistence type="inferred from homology"/>
<dbReference type="PANTHER" id="PTHR43002">
    <property type="entry name" value="GLYCOGEN DEBRANCHING ENZYME"/>
    <property type="match status" value="1"/>
</dbReference>
<dbReference type="InterPro" id="IPR013783">
    <property type="entry name" value="Ig-like_fold"/>
</dbReference>
<comment type="similarity">
    <text evidence="1">Belongs to the glycosyl hydrolase 13 family.</text>
</comment>
<dbReference type="InterPro" id="IPR004193">
    <property type="entry name" value="Glyco_hydro_13_N"/>
</dbReference>
<dbReference type="GO" id="GO:0005975">
    <property type="term" value="P:carbohydrate metabolic process"/>
    <property type="evidence" value="ECO:0007669"/>
    <property type="project" value="InterPro"/>
</dbReference>
<gene>
    <name evidence="3" type="ORF">C4D60_Mb06t16710</name>
</gene>
<dbReference type="SUPFAM" id="SSF81296">
    <property type="entry name" value="E set domains"/>
    <property type="match status" value="1"/>
</dbReference>
<dbReference type="GO" id="GO:0004553">
    <property type="term" value="F:hydrolase activity, hydrolyzing O-glycosyl compounds"/>
    <property type="evidence" value="ECO:0007669"/>
    <property type="project" value="InterPro"/>
</dbReference>
<keyword evidence="4" id="KW-1185">Reference proteome</keyword>
<feature type="domain" description="Glycoside hydrolase family 13 N-terminal" evidence="2">
    <location>
        <begin position="64"/>
        <end position="154"/>
    </location>
</feature>
<comment type="caution">
    <text evidence="3">The sequence shown here is derived from an EMBL/GenBank/DDBJ whole genome shotgun (WGS) entry which is preliminary data.</text>
</comment>
<accession>A0A4S8IP86</accession>
<protein>
    <recommendedName>
        <fullName evidence="2">Glycoside hydrolase family 13 N-terminal domain-containing protein</fullName>
    </recommendedName>
</protein>
<sequence length="226" mass="25040">MPFVRNSAGRYTLDLDFDSAKAPFYLSFMLYLCSDAGVVASEIKTHRKTRFCVPLGLGPGYPAPLGASVSDDGMVNFSLFSRNAESVVLCLSEGKTEVPFIEIKLDHYVNRTGDIWHVSMESIGDYVSYGYRCKGPVEKRGGFDMQHVLLDPYAKMVRNLLSVQGDTMTPTKCLGSFKMEPIFDWSGDVHPRLPTEKLVVYRLNVGQFTRDNSSGLPEDVAGTSVV</sequence>
<dbReference type="Pfam" id="PF02922">
    <property type="entry name" value="CBM_48"/>
    <property type="match status" value="1"/>
</dbReference>
<dbReference type="AlphaFoldDB" id="A0A4S8IP86"/>
<evidence type="ECO:0000313" key="3">
    <source>
        <dbReference type="EMBL" id="THU50119.1"/>
    </source>
</evidence>
<dbReference type="CDD" id="cd02856">
    <property type="entry name" value="E_set_GDE_Isoamylase_N"/>
    <property type="match status" value="1"/>
</dbReference>
<name>A0A4S8IP86_MUSBA</name>
<dbReference type="Proteomes" id="UP000317650">
    <property type="component" value="Chromosome 6"/>
</dbReference>
<reference evidence="3 4" key="1">
    <citation type="journal article" date="2019" name="Nat. Plants">
        <title>Genome sequencing of Musa balbisiana reveals subgenome evolution and function divergence in polyploid bananas.</title>
        <authorList>
            <person name="Yao X."/>
        </authorList>
    </citation>
    <scope>NUCLEOTIDE SEQUENCE [LARGE SCALE GENOMIC DNA]</scope>
    <source>
        <strain evidence="4">cv. DH-PKW</strain>
        <tissue evidence="3">Leaves</tissue>
    </source>
</reference>